<dbReference type="Gramene" id="KJB49030">
    <property type="protein sequence ID" value="KJB49030"/>
    <property type="gene ID" value="B456_008G098600"/>
</dbReference>
<dbReference type="Proteomes" id="UP000032304">
    <property type="component" value="Chromosome 8"/>
</dbReference>
<proteinExistence type="predicted"/>
<dbReference type="EMBL" id="CM001747">
    <property type="protein sequence ID" value="KJB49030.1"/>
    <property type="molecule type" value="Genomic_DNA"/>
</dbReference>
<dbReference type="SUPFAM" id="SSF56281">
    <property type="entry name" value="Metallo-hydrolase/oxidoreductase"/>
    <property type="match status" value="1"/>
</dbReference>
<gene>
    <name evidence="3" type="ORF">B456_008G098600</name>
</gene>
<dbReference type="PANTHER" id="PTHR46504">
    <property type="entry name" value="TRNASE Z TRZ1"/>
    <property type="match status" value="1"/>
</dbReference>
<dbReference type="STRING" id="29730.A0A0D2U0H8"/>
<feature type="region of interest" description="Disordered" evidence="1">
    <location>
        <begin position="16"/>
        <end position="39"/>
    </location>
</feature>
<dbReference type="PANTHER" id="PTHR46504:SF2">
    <property type="entry name" value="TRNASE Z TRZ1"/>
    <property type="match status" value="1"/>
</dbReference>
<evidence type="ECO:0000256" key="1">
    <source>
        <dbReference type="SAM" id="MobiDB-lite"/>
    </source>
</evidence>
<dbReference type="InterPro" id="IPR036866">
    <property type="entry name" value="RibonucZ/Hydroxyglut_hydro"/>
</dbReference>
<dbReference type="Gene3D" id="3.60.15.10">
    <property type="entry name" value="Ribonuclease Z/Hydroxyacylglutathione hydrolase-like"/>
    <property type="match status" value="1"/>
</dbReference>
<dbReference type="eggNOG" id="ENOG502QVD0">
    <property type="taxonomic scope" value="Eukaryota"/>
</dbReference>
<sequence length="147" mass="16163">MANATPFCILGLTTTDAGKSKPKNPKPGNQGNDEKKSKKGLEIEGYRVEGLSIGGHETCIIFPTRNLTFDIDFLFISHGHMDHIGGLPMYVATLGLYGMKPPTIAVPTCIKEDVEKLFELHRKMDQSKLKHNLIGLDVGALGCRKRQ</sequence>
<evidence type="ECO:0000259" key="2">
    <source>
        <dbReference type="Pfam" id="PF00753"/>
    </source>
</evidence>
<protein>
    <recommendedName>
        <fullName evidence="2">Metallo-beta-lactamase domain-containing protein</fullName>
    </recommendedName>
</protein>
<organism evidence="3 4">
    <name type="scientific">Gossypium raimondii</name>
    <name type="common">Peruvian cotton</name>
    <name type="synonym">Gossypium klotzschianum subsp. raimondii</name>
    <dbReference type="NCBI Taxonomy" id="29730"/>
    <lineage>
        <taxon>Eukaryota</taxon>
        <taxon>Viridiplantae</taxon>
        <taxon>Streptophyta</taxon>
        <taxon>Embryophyta</taxon>
        <taxon>Tracheophyta</taxon>
        <taxon>Spermatophyta</taxon>
        <taxon>Magnoliopsida</taxon>
        <taxon>eudicotyledons</taxon>
        <taxon>Gunneridae</taxon>
        <taxon>Pentapetalae</taxon>
        <taxon>rosids</taxon>
        <taxon>malvids</taxon>
        <taxon>Malvales</taxon>
        <taxon>Malvaceae</taxon>
        <taxon>Malvoideae</taxon>
        <taxon>Gossypium</taxon>
    </lineage>
</organism>
<evidence type="ECO:0000313" key="3">
    <source>
        <dbReference type="EMBL" id="KJB49030.1"/>
    </source>
</evidence>
<dbReference type="Pfam" id="PF00753">
    <property type="entry name" value="Lactamase_B"/>
    <property type="match status" value="1"/>
</dbReference>
<reference evidence="3 4" key="1">
    <citation type="journal article" date="2012" name="Nature">
        <title>Repeated polyploidization of Gossypium genomes and the evolution of spinnable cotton fibres.</title>
        <authorList>
            <person name="Paterson A.H."/>
            <person name="Wendel J.F."/>
            <person name="Gundlach H."/>
            <person name="Guo H."/>
            <person name="Jenkins J."/>
            <person name="Jin D."/>
            <person name="Llewellyn D."/>
            <person name="Showmaker K.C."/>
            <person name="Shu S."/>
            <person name="Udall J."/>
            <person name="Yoo M.J."/>
            <person name="Byers R."/>
            <person name="Chen W."/>
            <person name="Doron-Faigenboim A."/>
            <person name="Duke M.V."/>
            <person name="Gong L."/>
            <person name="Grimwood J."/>
            <person name="Grover C."/>
            <person name="Grupp K."/>
            <person name="Hu G."/>
            <person name="Lee T.H."/>
            <person name="Li J."/>
            <person name="Lin L."/>
            <person name="Liu T."/>
            <person name="Marler B.S."/>
            <person name="Page J.T."/>
            <person name="Roberts A.W."/>
            <person name="Romanel E."/>
            <person name="Sanders W.S."/>
            <person name="Szadkowski E."/>
            <person name="Tan X."/>
            <person name="Tang H."/>
            <person name="Xu C."/>
            <person name="Wang J."/>
            <person name="Wang Z."/>
            <person name="Zhang D."/>
            <person name="Zhang L."/>
            <person name="Ashrafi H."/>
            <person name="Bedon F."/>
            <person name="Bowers J.E."/>
            <person name="Brubaker C.L."/>
            <person name="Chee P.W."/>
            <person name="Das S."/>
            <person name="Gingle A.R."/>
            <person name="Haigler C.H."/>
            <person name="Harker D."/>
            <person name="Hoffmann L.V."/>
            <person name="Hovav R."/>
            <person name="Jones D.C."/>
            <person name="Lemke C."/>
            <person name="Mansoor S."/>
            <person name="ur Rahman M."/>
            <person name="Rainville L.N."/>
            <person name="Rambani A."/>
            <person name="Reddy U.K."/>
            <person name="Rong J.K."/>
            <person name="Saranga Y."/>
            <person name="Scheffler B.E."/>
            <person name="Scheffler J.A."/>
            <person name="Stelly D.M."/>
            <person name="Triplett B.A."/>
            <person name="Van Deynze A."/>
            <person name="Vaslin M.F."/>
            <person name="Waghmare V.N."/>
            <person name="Walford S.A."/>
            <person name="Wright R.J."/>
            <person name="Zaki E.A."/>
            <person name="Zhang T."/>
            <person name="Dennis E.S."/>
            <person name="Mayer K.F."/>
            <person name="Peterson D.G."/>
            <person name="Rokhsar D.S."/>
            <person name="Wang X."/>
            <person name="Schmutz J."/>
        </authorList>
    </citation>
    <scope>NUCLEOTIDE SEQUENCE [LARGE SCALE GENOMIC DNA]</scope>
</reference>
<name>A0A0D2U0H8_GOSRA</name>
<feature type="domain" description="Metallo-beta-lactamase" evidence="2">
    <location>
        <begin position="70"/>
        <end position="96"/>
    </location>
</feature>
<dbReference type="InterPro" id="IPR001279">
    <property type="entry name" value="Metallo-B-lactamas"/>
</dbReference>
<dbReference type="AlphaFoldDB" id="A0A0D2U0H8"/>
<accession>A0A0D2U0H8</accession>
<evidence type="ECO:0000313" key="4">
    <source>
        <dbReference type="Proteomes" id="UP000032304"/>
    </source>
</evidence>
<keyword evidence="4" id="KW-1185">Reference proteome</keyword>